<feature type="binding site" evidence="2">
    <location>
        <begin position="398"/>
        <end position="405"/>
    </location>
    <ligand>
        <name>ATP</name>
        <dbReference type="ChEBI" id="CHEBI:30616"/>
    </ligand>
</feature>
<dbReference type="InterPro" id="IPR040198">
    <property type="entry name" value="Fido_containing"/>
</dbReference>
<keyword evidence="2" id="KW-0547">Nucleotide-binding</keyword>
<dbReference type="AlphaFoldDB" id="A0A844ASL6"/>
<keyword evidence="5" id="KW-1185">Reference proteome</keyword>
<evidence type="ECO:0000256" key="1">
    <source>
        <dbReference type="PIRSR" id="PIRSR640198-1"/>
    </source>
</evidence>
<keyword evidence="2" id="KW-0067">ATP-binding</keyword>
<dbReference type="SUPFAM" id="SSF140931">
    <property type="entry name" value="Fic-like"/>
    <property type="match status" value="1"/>
</dbReference>
<reference evidence="4 5" key="1">
    <citation type="submission" date="2019-11" db="EMBL/GenBank/DDBJ databases">
        <title>Caenimonas koreensis gen. nov., sp. nov., isolated from activated sludge.</title>
        <authorList>
            <person name="Seung H.R."/>
        </authorList>
    </citation>
    <scope>NUCLEOTIDE SEQUENCE [LARGE SCALE GENOMIC DNA]</scope>
    <source>
        <strain evidence="4 5">EMB320</strain>
    </source>
</reference>
<evidence type="ECO:0000313" key="5">
    <source>
        <dbReference type="Proteomes" id="UP000487350"/>
    </source>
</evidence>
<dbReference type="PROSITE" id="PS51459">
    <property type="entry name" value="FIDO"/>
    <property type="match status" value="1"/>
</dbReference>
<dbReference type="Pfam" id="PF02661">
    <property type="entry name" value="Fic"/>
    <property type="match status" value="1"/>
</dbReference>
<feature type="domain" description="Fido" evidence="3">
    <location>
        <begin position="320"/>
        <end position="452"/>
    </location>
</feature>
<protein>
    <submittedName>
        <fullName evidence="4">Cell filamentation protein Fic</fullName>
    </submittedName>
</protein>
<dbReference type="RefSeq" id="WP_153584655.1">
    <property type="nucleotide sequence ID" value="NZ_WJBU01000007.1"/>
</dbReference>
<evidence type="ECO:0000259" key="3">
    <source>
        <dbReference type="PROSITE" id="PS51459"/>
    </source>
</evidence>
<accession>A0A844ASL6</accession>
<evidence type="ECO:0000256" key="2">
    <source>
        <dbReference type="PIRSR" id="PIRSR640198-2"/>
    </source>
</evidence>
<dbReference type="PANTHER" id="PTHR13504">
    <property type="entry name" value="FIDO DOMAIN-CONTAINING PROTEIN DDB_G0283145"/>
    <property type="match status" value="1"/>
</dbReference>
<dbReference type="InterPro" id="IPR003812">
    <property type="entry name" value="Fido"/>
</dbReference>
<proteinExistence type="predicted"/>
<sequence length="504" mass="55922">MKQKTTHDESLVLYAELSAADIRTIQRRMKDGAFERVLPGVVSSRPAQEWPELVARNRIRVLAALFPGAVVGFKSAFMGGAPVGGIFHLTHTWRRKVELPGMTVQTHVGPPAVHGDAPMMGRNLFFPSQSRVLLENLVRSRGENAKSAGQGAVEKRLIEICDARGQEALNRLREEARELAPILDMAREFAHLEGIIGGILGTRKTQMASVEGKAMAARIPYDSKRLELFERLAAELRATPLKQPAAALKTERARNHFAFLESYFSNFIEGTEFDVSEARGFVLEGKPITERPKDSHDILGVFRQAINRGWANQTLAVGESIQEQLRARHADQMKERPEVNPGEFKTAANRAGNTEFVQPRLVRGTLVEGSRLLPTVPEGTARALLAMFLISEVHPFTDGNGRLARLVMNAELSVAGSCRIIVPTLFREEYLDCLRTLTRAADPVPYMNAMQRIHEWTAAFDYEDLDGVIDVMTKCNAFERSPIQYKLLWPSQLAPQPAASGPGN</sequence>
<evidence type="ECO:0000313" key="4">
    <source>
        <dbReference type="EMBL" id="MRD47315.1"/>
    </source>
</evidence>
<feature type="active site" evidence="1">
    <location>
        <position position="394"/>
    </location>
</feature>
<dbReference type="Gene3D" id="1.10.3290.10">
    <property type="entry name" value="Fido-like domain"/>
    <property type="match status" value="1"/>
</dbReference>
<name>A0A844ASL6_9BURK</name>
<dbReference type="GO" id="GO:0005524">
    <property type="term" value="F:ATP binding"/>
    <property type="evidence" value="ECO:0007669"/>
    <property type="project" value="UniProtKB-KW"/>
</dbReference>
<dbReference type="PANTHER" id="PTHR13504:SF38">
    <property type="entry name" value="FIDO DOMAIN-CONTAINING PROTEIN"/>
    <property type="match status" value="1"/>
</dbReference>
<gene>
    <name evidence="4" type="ORF">GHT07_08485</name>
</gene>
<dbReference type="OrthoDB" id="9813719at2"/>
<dbReference type="InterPro" id="IPR036597">
    <property type="entry name" value="Fido-like_dom_sf"/>
</dbReference>
<comment type="caution">
    <text evidence="4">The sequence shown here is derived from an EMBL/GenBank/DDBJ whole genome shotgun (WGS) entry which is preliminary data.</text>
</comment>
<dbReference type="EMBL" id="WJBU01000007">
    <property type="protein sequence ID" value="MRD47315.1"/>
    <property type="molecule type" value="Genomic_DNA"/>
</dbReference>
<organism evidence="4 5">
    <name type="scientific">Caenimonas koreensis DSM 17982</name>
    <dbReference type="NCBI Taxonomy" id="1121255"/>
    <lineage>
        <taxon>Bacteria</taxon>
        <taxon>Pseudomonadati</taxon>
        <taxon>Pseudomonadota</taxon>
        <taxon>Betaproteobacteria</taxon>
        <taxon>Burkholderiales</taxon>
        <taxon>Comamonadaceae</taxon>
        <taxon>Caenimonas</taxon>
    </lineage>
</organism>
<dbReference type="Proteomes" id="UP000487350">
    <property type="component" value="Unassembled WGS sequence"/>
</dbReference>